<feature type="transmembrane region" description="Helical" evidence="1">
    <location>
        <begin position="6"/>
        <end position="26"/>
    </location>
</feature>
<dbReference type="EMBL" id="AKKL01000016">
    <property type="protein sequence ID" value="EKT63001.1"/>
    <property type="molecule type" value="Genomic_DNA"/>
</dbReference>
<feature type="transmembrane region" description="Helical" evidence="1">
    <location>
        <begin position="183"/>
        <end position="206"/>
    </location>
</feature>
<dbReference type="RefSeq" id="WP_008911227.1">
    <property type="nucleotide sequence ID" value="NZ_KB233222.1"/>
</dbReference>
<feature type="transmembrane region" description="Helical" evidence="1">
    <location>
        <begin position="108"/>
        <end position="134"/>
    </location>
</feature>
<feature type="transmembrane region" description="Helical" evidence="1">
    <location>
        <begin position="154"/>
        <end position="176"/>
    </location>
</feature>
<dbReference type="OrthoDB" id="4394845at2"/>
<dbReference type="InterPro" id="IPR007059">
    <property type="entry name" value="DmsC"/>
</dbReference>
<evidence type="ECO:0000256" key="1">
    <source>
        <dbReference type="SAM" id="Phobius"/>
    </source>
</evidence>
<sequence length="210" mass="22651">MHELPLVFFTVLSQSAVGAFVLLLCFSQYNGRQLGGRLFATLCLFGIGLAIGVFHMGQLLRAINLFFGIGRSPMSDEIALSALFGILGAISALGLLSGKGSQLLFKSIGWLAALGAGKNALWVAVIGMIASLLIRPSYLSILWRANSALTSEQTLWFGLQVLLILVALIATLFVIFKRAPSSWIYASATSVIMAELLGRVAFYNMWTITM</sequence>
<feature type="transmembrane region" description="Helical" evidence="1">
    <location>
        <begin position="78"/>
        <end position="96"/>
    </location>
</feature>
<keyword evidence="3" id="KW-1185">Reference proteome</keyword>
<dbReference type="STRING" id="1141662.OOA_05976"/>
<organism evidence="2 3">
    <name type="scientific">Providencia burhodogranariea DSM 19968</name>
    <dbReference type="NCBI Taxonomy" id="1141662"/>
    <lineage>
        <taxon>Bacteria</taxon>
        <taxon>Pseudomonadati</taxon>
        <taxon>Pseudomonadota</taxon>
        <taxon>Gammaproteobacteria</taxon>
        <taxon>Enterobacterales</taxon>
        <taxon>Morganellaceae</taxon>
        <taxon>Providencia</taxon>
    </lineage>
</organism>
<dbReference type="GO" id="GO:0009390">
    <property type="term" value="C:dimethyl sulfoxide reductase complex"/>
    <property type="evidence" value="ECO:0007669"/>
    <property type="project" value="TreeGrafter"/>
</dbReference>
<comment type="caution">
    <text evidence="2">The sequence shown here is derived from an EMBL/GenBank/DDBJ whole genome shotgun (WGS) entry which is preliminary data.</text>
</comment>
<name>K8WST6_9GAMM</name>
<dbReference type="GO" id="GO:0009389">
    <property type="term" value="F:dimethyl sulfoxide reductase activity"/>
    <property type="evidence" value="ECO:0007669"/>
    <property type="project" value="TreeGrafter"/>
</dbReference>
<feature type="transmembrane region" description="Helical" evidence="1">
    <location>
        <begin position="38"/>
        <end position="58"/>
    </location>
</feature>
<dbReference type="HOGENOM" id="CLU_064909_2_0_6"/>
<proteinExistence type="predicted"/>
<keyword evidence="1" id="KW-0812">Transmembrane</keyword>
<keyword evidence="1" id="KW-0472">Membrane</keyword>
<protein>
    <submittedName>
        <fullName evidence="2">Anaerobic reductase subunit C</fullName>
    </submittedName>
</protein>
<keyword evidence="1" id="KW-1133">Transmembrane helix</keyword>
<evidence type="ECO:0000313" key="2">
    <source>
        <dbReference type="EMBL" id="EKT63001.1"/>
    </source>
</evidence>
<evidence type="ECO:0000313" key="3">
    <source>
        <dbReference type="Proteomes" id="UP000009336"/>
    </source>
</evidence>
<dbReference type="PANTHER" id="PTHR38095">
    <property type="entry name" value="ANAEROBIC DIMETHYL SULFOXIDE REDUCTASE CHAIN YNFH"/>
    <property type="match status" value="1"/>
</dbReference>
<gene>
    <name evidence="2" type="ORF">OOA_05976</name>
</gene>
<accession>K8WST6</accession>
<dbReference type="eggNOG" id="COG3302">
    <property type="taxonomic scope" value="Bacteria"/>
</dbReference>
<dbReference type="PANTHER" id="PTHR38095:SF3">
    <property type="entry name" value="ANAEROBIC DIMETHYL SULFOXIDE REDUCTASE, SUBUNIT C"/>
    <property type="match status" value="1"/>
</dbReference>
<dbReference type="PATRIC" id="fig|1141662.3.peg.1212"/>
<dbReference type="GO" id="GO:0005886">
    <property type="term" value="C:plasma membrane"/>
    <property type="evidence" value="ECO:0007669"/>
    <property type="project" value="TreeGrafter"/>
</dbReference>
<dbReference type="Proteomes" id="UP000009336">
    <property type="component" value="Unassembled WGS sequence"/>
</dbReference>
<dbReference type="AlphaFoldDB" id="K8WST6"/>
<reference evidence="2 3" key="1">
    <citation type="journal article" date="2012" name="BMC Genomics">
        <title>Comparative genomics of bacteria in the genus Providencia isolated from wild Drosophila melanogaster.</title>
        <authorList>
            <person name="Galac M.R."/>
            <person name="Lazzaro B.P."/>
        </authorList>
    </citation>
    <scope>NUCLEOTIDE SEQUENCE [LARGE SCALE GENOMIC DNA]</scope>
    <source>
        <strain evidence="2 3">DSM 19968</strain>
    </source>
</reference>
<dbReference type="Pfam" id="PF04976">
    <property type="entry name" value="DmsC"/>
    <property type="match status" value="1"/>
</dbReference>
<dbReference type="GO" id="GO:0019645">
    <property type="term" value="P:anaerobic electron transport chain"/>
    <property type="evidence" value="ECO:0007669"/>
    <property type="project" value="InterPro"/>
</dbReference>